<dbReference type="NCBIfam" id="TIGR01635">
    <property type="entry name" value="tail_comp_S"/>
    <property type="match status" value="1"/>
</dbReference>
<evidence type="ECO:0000313" key="1">
    <source>
        <dbReference type="EMBL" id="AAU90986.1"/>
    </source>
</evidence>
<gene>
    <name evidence="1" type="ordered locus">MCA2926</name>
</gene>
<dbReference type="STRING" id="243233.MCA2926"/>
<accession>Q602Y2</accession>
<organism evidence="1 2">
    <name type="scientific">Methylococcus capsulatus (strain ATCC 33009 / NCIMB 11132 / Bath)</name>
    <dbReference type="NCBI Taxonomy" id="243233"/>
    <lineage>
        <taxon>Bacteria</taxon>
        <taxon>Pseudomonadati</taxon>
        <taxon>Pseudomonadota</taxon>
        <taxon>Gammaproteobacteria</taxon>
        <taxon>Methylococcales</taxon>
        <taxon>Methylococcaceae</taxon>
        <taxon>Methylococcus</taxon>
    </lineage>
</organism>
<proteinExistence type="predicted"/>
<dbReference type="RefSeq" id="WP_010962120.1">
    <property type="nucleotide sequence ID" value="NC_002977.6"/>
</dbReference>
<evidence type="ECO:0000313" key="2">
    <source>
        <dbReference type="Proteomes" id="UP000006821"/>
    </source>
</evidence>
<dbReference type="KEGG" id="mca:MCA2926"/>
<reference evidence="1 2" key="1">
    <citation type="journal article" date="2004" name="PLoS Biol.">
        <title>Genomic insights into methanotrophy: the complete genome sequence of Methylococcus capsulatus (Bath).</title>
        <authorList>
            <person name="Ward N.L."/>
            <person name="Larsen O."/>
            <person name="Sakwa J."/>
            <person name="Bruseth L."/>
            <person name="Khouri H.M."/>
            <person name="Durkin A.S."/>
            <person name="Dimitrov G."/>
            <person name="Jiang L."/>
            <person name="Scanlan D."/>
            <person name="Kang K.H."/>
            <person name="Lewis M.R."/>
            <person name="Nelson K.E."/>
            <person name="Methe B.A."/>
            <person name="Wu M."/>
            <person name="Heidelberg J.F."/>
            <person name="Paulsen I.T."/>
            <person name="Fouts D.E."/>
            <person name="Ravel J."/>
            <person name="Tettelin H."/>
            <person name="Ren Q."/>
            <person name="Read T.D."/>
            <person name="DeBoy R.T."/>
            <person name="Seshadri R."/>
            <person name="Salzberg S.L."/>
            <person name="Jensen H.B."/>
            <person name="Birkeland N.K."/>
            <person name="Nelson W.C."/>
            <person name="Dodson R.J."/>
            <person name="Grindhaug S.H."/>
            <person name="Holt I.E."/>
            <person name="Eidhammer I."/>
            <person name="Jonasen I."/>
            <person name="Vanaken S."/>
            <person name="Utterback T.R."/>
            <person name="Feldblyum T.V."/>
            <person name="Fraser C.M."/>
            <person name="Lillehaug J.R."/>
            <person name="Eisen J.A."/>
        </authorList>
    </citation>
    <scope>NUCLEOTIDE SEQUENCE [LARGE SCALE GENOMIC DNA]</scope>
    <source>
        <strain evidence="2">ATCC 33009 / NCIMB 11132 / Bath</strain>
    </source>
</reference>
<name>Q602Y2_METCA</name>
<dbReference type="HOGENOM" id="CLU_117141_3_1_6"/>
<dbReference type="eggNOG" id="COG5005">
    <property type="taxonomic scope" value="Bacteria"/>
</dbReference>
<dbReference type="InterPro" id="IPR006522">
    <property type="entry name" value="Phage_virion_morphogenesis"/>
</dbReference>
<dbReference type="EMBL" id="AE017282">
    <property type="protein sequence ID" value="AAU90986.1"/>
    <property type="molecule type" value="Genomic_DNA"/>
</dbReference>
<sequence length="157" mass="17068">MSNPIEVTLDDTEVRQMLDRIQRAGLNLGPLMKTLAMTLKDETEHRFENEGPGWPALSDSTKQARTRLGHWPGQMLQVSGQLAASISTESGADFARIGSSKVYAAIHQFGGSAGRSQRTTIPARPYLPMTAKGELTPQAREAVLDDTMAYLKRAAGV</sequence>
<protein>
    <submittedName>
        <fullName evidence="1">Prophage MuMc02, virion morphogenesis protein</fullName>
    </submittedName>
</protein>
<dbReference type="Pfam" id="PF05069">
    <property type="entry name" value="Phage_tail_S"/>
    <property type="match status" value="1"/>
</dbReference>
<dbReference type="AlphaFoldDB" id="Q602Y2"/>
<dbReference type="GeneID" id="88225097"/>
<dbReference type="Proteomes" id="UP000006821">
    <property type="component" value="Chromosome"/>
</dbReference>